<dbReference type="STRING" id="1844.UG56_002730"/>
<dbReference type="PANTHER" id="PTHR42723">
    <property type="entry name" value="CHLOROPHYLL SYNTHASE"/>
    <property type="match status" value="1"/>
</dbReference>
<dbReference type="InterPro" id="IPR044878">
    <property type="entry name" value="UbiA_sf"/>
</dbReference>
<dbReference type="OrthoDB" id="2908954at2"/>
<keyword evidence="2" id="KW-0812">Transmembrane</keyword>
<dbReference type="EMBL" id="JZDQ02000003">
    <property type="protein sequence ID" value="OIJ28444.1"/>
    <property type="molecule type" value="Genomic_DNA"/>
</dbReference>
<evidence type="ECO:0000313" key="5">
    <source>
        <dbReference type="EMBL" id="OIJ28444.1"/>
    </source>
</evidence>
<comment type="caution">
    <text evidence="5">The sequence shown here is derived from an EMBL/GenBank/DDBJ whole genome shotgun (WGS) entry which is preliminary data.</text>
</comment>
<keyword evidence="3" id="KW-1133">Transmembrane helix</keyword>
<dbReference type="PANTHER" id="PTHR42723:SF1">
    <property type="entry name" value="CHLOROPHYLL SYNTHASE, CHLOROPLASTIC"/>
    <property type="match status" value="1"/>
</dbReference>
<dbReference type="Pfam" id="PF01040">
    <property type="entry name" value="UbiA"/>
    <property type="match status" value="1"/>
</dbReference>
<evidence type="ECO:0000256" key="1">
    <source>
        <dbReference type="ARBA" id="ARBA00004141"/>
    </source>
</evidence>
<organism evidence="5 6">
    <name type="scientific">Nocardioides luteus</name>
    <dbReference type="NCBI Taxonomy" id="1844"/>
    <lineage>
        <taxon>Bacteria</taxon>
        <taxon>Bacillati</taxon>
        <taxon>Actinomycetota</taxon>
        <taxon>Actinomycetes</taxon>
        <taxon>Propionibacteriales</taxon>
        <taxon>Nocardioidaceae</taxon>
        <taxon>Nocardioides</taxon>
    </lineage>
</organism>
<name>A0A1J4NA71_9ACTN</name>
<evidence type="ECO:0000256" key="2">
    <source>
        <dbReference type="ARBA" id="ARBA00022692"/>
    </source>
</evidence>
<dbReference type="GO" id="GO:0016765">
    <property type="term" value="F:transferase activity, transferring alkyl or aryl (other than methyl) groups"/>
    <property type="evidence" value="ECO:0007669"/>
    <property type="project" value="InterPro"/>
</dbReference>
<accession>A0A1J4NA71</accession>
<dbReference type="AlphaFoldDB" id="A0A1J4NA71"/>
<protein>
    <submittedName>
        <fullName evidence="5">4-hydroxybenzoate polyprenyltransferase</fullName>
    </submittedName>
</protein>
<reference evidence="5" key="1">
    <citation type="submission" date="2016-10" db="EMBL/GenBank/DDBJ databases">
        <title>Draft Genome Sequence of Nocardioides luteus Strain BAFB, an Alkane-Degrading Bacterium Isolated from JP-7 Polluted Soil.</title>
        <authorList>
            <person name="Brown L."/>
            <person name="Ruiz O.N."/>
            <person name="Gunasekera T."/>
        </authorList>
    </citation>
    <scope>NUCLEOTIDE SEQUENCE [LARGE SCALE GENOMIC DNA]</scope>
    <source>
        <strain evidence="5">BAFB</strain>
    </source>
</reference>
<sequence>MTPRARAFAELVRLPAALTVPGDTLAGAAAAGPLRARSLAMPAASVALYWAGMALNDWADRDLDAVERPERPIPSGRVSPRQALGAAVGLTAAGVGLAALAGGRPAAATAAVLAGAVWAYDTVLKDTPAGPVAMAAARGLDVLLGASAGGRTRAGLVPAGLLAAHTAGVTLLSRGEVHGTRPLTASLAGGVTVATGLAAAGHGRAALPVALAATYAGSVGSAQLAAVSSPDAGTVRRATGAGIRGMIPLQAALVARRSPLAAGGLLAAGPIVRAASKVVSPT</sequence>
<keyword evidence="6" id="KW-1185">Reference proteome</keyword>
<dbReference type="CDD" id="cd13964">
    <property type="entry name" value="PT_UbiA_1"/>
    <property type="match status" value="1"/>
</dbReference>
<gene>
    <name evidence="5" type="ORF">UG56_002730</name>
</gene>
<evidence type="ECO:0000256" key="3">
    <source>
        <dbReference type="ARBA" id="ARBA00022989"/>
    </source>
</evidence>
<comment type="subcellular location">
    <subcellularLocation>
        <location evidence="1">Membrane</location>
        <topology evidence="1">Multi-pass membrane protein</topology>
    </subcellularLocation>
</comment>
<dbReference type="Proteomes" id="UP000033772">
    <property type="component" value="Unassembled WGS sequence"/>
</dbReference>
<dbReference type="Gene3D" id="1.10.357.140">
    <property type="entry name" value="UbiA prenyltransferase"/>
    <property type="match status" value="1"/>
</dbReference>
<dbReference type="GO" id="GO:0016020">
    <property type="term" value="C:membrane"/>
    <property type="evidence" value="ECO:0007669"/>
    <property type="project" value="UniProtKB-SubCell"/>
</dbReference>
<dbReference type="NCBIfam" id="NF045897">
    <property type="entry name" value="SCO3242_trans"/>
    <property type="match status" value="1"/>
</dbReference>
<proteinExistence type="predicted"/>
<keyword evidence="4" id="KW-0472">Membrane</keyword>
<evidence type="ECO:0000256" key="4">
    <source>
        <dbReference type="ARBA" id="ARBA00023136"/>
    </source>
</evidence>
<dbReference type="InterPro" id="IPR050475">
    <property type="entry name" value="Prenyltransferase_related"/>
</dbReference>
<evidence type="ECO:0000313" key="6">
    <source>
        <dbReference type="Proteomes" id="UP000033772"/>
    </source>
</evidence>
<dbReference type="RefSeq" id="WP_071326850.1">
    <property type="nucleotide sequence ID" value="NZ_JZDQ02000003.1"/>
</dbReference>
<dbReference type="InterPro" id="IPR000537">
    <property type="entry name" value="UbiA_prenyltransferase"/>
</dbReference>